<dbReference type="Gene3D" id="3.40.50.300">
    <property type="entry name" value="P-loop containing nucleotide triphosphate hydrolases"/>
    <property type="match status" value="1"/>
</dbReference>
<keyword evidence="3" id="KW-1003">Cell membrane</keyword>
<keyword evidence="6 11" id="KW-0067">ATP-binding</keyword>
<keyword evidence="9" id="KW-0472">Membrane</keyword>
<dbReference type="Proteomes" id="UP000240228">
    <property type="component" value="Unassembled WGS sequence"/>
</dbReference>
<evidence type="ECO:0000313" key="12">
    <source>
        <dbReference type="Proteomes" id="UP000240228"/>
    </source>
</evidence>
<dbReference type="EMBL" id="NWTX01000001">
    <property type="protein sequence ID" value="PST47331.1"/>
    <property type="molecule type" value="Genomic_DNA"/>
</dbReference>
<keyword evidence="7" id="KW-0408">Iron</keyword>
<sequence>MTGHSPQNPTSHTLAARHVTLAYERREIVHDLDLDITPGTVGAIIGANGCGKSTLLKALARLLTPTHGAVTLDGKAINTLPTRKVATIVGLLPQSPMAPEGITIADLVSRGRHPYQGMLGSWSDEDDRAVAHALEVTGLADLADRPVDEVSGGQRQRAWIALALAQQTDILLLDEPTTYLDIAYQLEVLDLLSELNATEHTTIVMVLHDLNQAARYTDWILAVKDGRQAYFGTPDEVISERMVAEVFDTDARIIADPDTGLPLMLPGTRHSLARLRGDSHGEQVRTTTNHDDNLLKETI</sequence>
<dbReference type="RefSeq" id="WP_107043238.1">
    <property type="nucleotide sequence ID" value="NZ_NWTX01000001.1"/>
</dbReference>
<name>A0A2T3GD58_9BIFI</name>
<dbReference type="InterPro" id="IPR027417">
    <property type="entry name" value="P-loop_NTPase"/>
</dbReference>
<comment type="subcellular location">
    <subcellularLocation>
        <location evidence="1">Cell membrane</location>
        <topology evidence="1">Peripheral membrane protein</topology>
    </subcellularLocation>
</comment>
<dbReference type="FunFam" id="3.40.50.300:FF:000134">
    <property type="entry name" value="Iron-enterobactin ABC transporter ATP-binding protein"/>
    <property type="match status" value="1"/>
</dbReference>
<dbReference type="GO" id="GO:0006826">
    <property type="term" value="P:iron ion transport"/>
    <property type="evidence" value="ECO:0007669"/>
    <property type="project" value="UniProtKB-KW"/>
</dbReference>
<dbReference type="GO" id="GO:0005886">
    <property type="term" value="C:plasma membrane"/>
    <property type="evidence" value="ECO:0007669"/>
    <property type="project" value="UniProtKB-SubCell"/>
</dbReference>
<dbReference type="InterPro" id="IPR051535">
    <property type="entry name" value="Siderophore_ABC-ATPase"/>
</dbReference>
<keyword evidence="8" id="KW-0406">Ion transport</keyword>
<dbReference type="InterPro" id="IPR003439">
    <property type="entry name" value="ABC_transporter-like_ATP-bd"/>
</dbReference>
<reference evidence="11 12" key="2">
    <citation type="submission" date="2018-03" db="EMBL/GenBank/DDBJ databases">
        <title>The comparative genomics of Bifidobacterium callitrichos reflects dietary carbohydrate utilization within the common marmoset gut.</title>
        <authorList>
            <person name="Rani A."/>
        </authorList>
    </citation>
    <scope>NUCLEOTIDE SEQUENCE [LARGE SCALE GENOMIC DNA]</scope>
    <source>
        <strain evidence="11 12">UMA51805</strain>
    </source>
</reference>
<dbReference type="SMART" id="SM00382">
    <property type="entry name" value="AAA"/>
    <property type="match status" value="1"/>
</dbReference>
<dbReference type="CDD" id="cd03214">
    <property type="entry name" value="ABC_Iron-Siderophores_B12_Hemin"/>
    <property type="match status" value="1"/>
</dbReference>
<dbReference type="GO" id="GO:0005524">
    <property type="term" value="F:ATP binding"/>
    <property type="evidence" value="ECO:0007669"/>
    <property type="project" value="UniProtKB-KW"/>
</dbReference>
<comment type="caution">
    <text evidence="11">The sequence shown here is derived from an EMBL/GenBank/DDBJ whole genome shotgun (WGS) entry which is preliminary data.</text>
</comment>
<evidence type="ECO:0000256" key="1">
    <source>
        <dbReference type="ARBA" id="ARBA00004202"/>
    </source>
</evidence>
<evidence type="ECO:0000313" key="11">
    <source>
        <dbReference type="EMBL" id="PST47331.1"/>
    </source>
</evidence>
<dbReference type="InterPro" id="IPR017871">
    <property type="entry name" value="ABC_transporter-like_CS"/>
</dbReference>
<evidence type="ECO:0000256" key="9">
    <source>
        <dbReference type="ARBA" id="ARBA00023136"/>
    </source>
</evidence>
<evidence type="ECO:0000259" key="10">
    <source>
        <dbReference type="PROSITE" id="PS50893"/>
    </source>
</evidence>
<organism evidence="11 12">
    <name type="scientific">Bifidobacterium callitrichos</name>
    <dbReference type="NCBI Taxonomy" id="762209"/>
    <lineage>
        <taxon>Bacteria</taxon>
        <taxon>Bacillati</taxon>
        <taxon>Actinomycetota</taxon>
        <taxon>Actinomycetes</taxon>
        <taxon>Bifidobacteriales</taxon>
        <taxon>Bifidobacteriaceae</taxon>
        <taxon>Bifidobacterium</taxon>
    </lineage>
</organism>
<feature type="domain" description="ABC transporter" evidence="10">
    <location>
        <begin position="14"/>
        <end position="250"/>
    </location>
</feature>
<dbReference type="PROSITE" id="PS00211">
    <property type="entry name" value="ABC_TRANSPORTER_1"/>
    <property type="match status" value="1"/>
</dbReference>
<evidence type="ECO:0000256" key="2">
    <source>
        <dbReference type="ARBA" id="ARBA00022448"/>
    </source>
</evidence>
<keyword evidence="12" id="KW-1185">Reference proteome</keyword>
<keyword evidence="4" id="KW-0410">Iron transport</keyword>
<evidence type="ECO:0000256" key="5">
    <source>
        <dbReference type="ARBA" id="ARBA00022741"/>
    </source>
</evidence>
<dbReference type="PROSITE" id="PS50893">
    <property type="entry name" value="ABC_TRANSPORTER_2"/>
    <property type="match status" value="1"/>
</dbReference>
<evidence type="ECO:0000256" key="8">
    <source>
        <dbReference type="ARBA" id="ARBA00023065"/>
    </source>
</evidence>
<dbReference type="GO" id="GO:0016887">
    <property type="term" value="F:ATP hydrolysis activity"/>
    <property type="evidence" value="ECO:0007669"/>
    <property type="project" value="InterPro"/>
</dbReference>
<dbReference type="Pfam" id="PF00005">
    <property type="entry name" value="ABC_tran"/>
    <property type="match status" value="1"/>
</dbReference>
<keyword evidence="2" id="KW-0813">Transport</keyword>
<evidence type="ECO:0000256" key="6">
    <source>
        <dbReference type="ARBA" id="ARBA00022840"/>
    </source>
</evidence>
<reference evidence="12" key="1">
    <citation type="submission" date="2017-09" db="EMBL/GenBank/DDBJ databases">
        <authorList>
            <person name="Sela D.A."/>
            <person name="Albert K."/>
        </authorList>
    </citation>
    <scope>NUCLEOTIDE SEQUENCE [LARGE SCALE GENOMIC DNA]</scope>
    <source>
        <strain evidence="12">UMA51805</strain>
    </source>
</reference>
<accession>A0A2T3GD58</accession>
<evidence type="ECO:0000256" key="7">
    <source>
        <dbReference type="ARBA" id="ARBA00023004"/>
    </source>
</evidence>
<dbReference type="PANTHER" id="PTHR42771">
    <property type="entry name" value="IRON(3+)-HYDROXAMATE IMPORT ATP-BINDING PROTEIN FHUC"/>
    <property type="match status" value="1"/>
</dbReference>
<keyword evidence="5" id="KW-0547">Nucleotide-binding</keyword>
<dbReference type="AlphaFoldDB" id="A0A2T3GD58"/>
<proteinExistence type="predicted"/>
<protein>
    <submittedName>
        <fullName evidence="11">Cobalamin/Fe3+-siderophore ABC transporter ATP-binding protein</fullName>
    </submittedName>
</protein>
<evidence type="ECO:0000256" key="4">
    <source>
        <dbReference type="ARBA" id="ARBA00022496"/>
    </source>
</evidence>
<evidence type="ECO:0000256" key="3">
    <source>
        <dbReference type="ARBA" id="ARBA00022475"/>
    </source>
</evidence>
<gene>
    <name evidence="11" type="ORF">CPA40_00425</name>
</gene>
<dbReference type="PANTHER" id="PTHR42771:SF2">
    <property type="entry name" value="IRON(3+)-HYDROXAMATE IMPORT ATP-BINDING PROTEIN FHUC"/>
    <property type="match status" value="1"/>
</dbReference>
<dbReference type="InterPro" id="IPR003593">
    <property type="entry name" value="AAA+_ATPase"/>
</dbReference>
<dbReference type="SUPFAM" id="SSF52540">
    <property type="entry name" value="P-loop containing nucleoside triphosphate hydrolases"/>
    <property type="match status" value="1"/>
</dbReference>